<feature type="signal peptide" evidence="1">
    <location>
        <begin position="1"/>
        <end position="21"/>
    </location>
</feature>
<dbReference type="EMBL" id="WNLA01000004">
    <property type="protein sequence ID" value="MTW02317.1"/>
    <property type="molecule type" value="Genomic_DNA"/>
</dbReference>
<comment type="caution">
    <text evidence="3">The sequence shown here is derived from an EMBL/GenBank/DDBJ whole genome shotgun (WGS) entry which is preliminary data.</text>
</comment>
<evidence type="ECO:0000313" key="4">
    <source>
        <dbReference type="Proteomes" id="UP000484015"/>
    </source>
</evidence>
<reference evidence="3 4" key="1">
    <citation type="submission" date="2019-11" db="EMBL/GenBank/DDBJ databases">
        <title>Type strains purchased from KCTC, JCM and DSMZ.</title>
        <authorList>
            <person name="Lu H."/>
        </authorList>
    </citation>
    <scope>NUCLEOTIDE SEQUENCE [LARGE SCALE GENOMIC DNA]</scope>
    <source>
        <strain evidence="3 4">KCTC 42409</strain>
    </source>
</reference>
<dbReference type="PROSITE" id="PS51257">
    <property type="entry name" value="PROKAR_LIPOPROTEIN"/>
    <property type="match status" value="1"/>
</dbReference>
<feature type="chain" id="PRO_5027114505" evidence="1">
    <location>
        <begin position="22"/>
        <end position="363"/>
    </location>
</feature>
<keyword evidence="1" id="KW-0732">Signal</keyword>
<evidence type="ECO:0000256" key="1">
    <source>
        <dbReference type="SAM" id="SignalP"/>
    </source>
</evidence>
<dbReference type="Proteomes" id="UP000484015">
    <property type="component" value="Unassembled WGS sequence"/>
</dbReference>
<gene>
    <name evidence="3" type="ORF">GM668_09440</name>
</gene>
<evidence type="ECO:0000313" key="3">
    <source>
        <dbReference type="EMBL" id="MTW02317.1"/>
    </source>
</evidence>
<dbReference type="OrthoDB" id="108960at2"/>
<dbReference type="InterPro" id="IPR014262">
    <property type="entry name" value="HAF_rpt"/>
</dbReference>
<feature type="domain" description="Ice-binding protein C-terminal" evidence="2">
    <location>
        <begin position="336"/>
        <end position="360"/>
    </location>
</feature>
<keyword evidence="4" id="KW-1185">Reference proteome</keyword>
<accession>A0A6L6PXN0</accession>
<dbReference type="Pfam" id="PF07589">
    <property type="entry name" value="PEP-CTERM"/>
    <property type="match status" value="1"/>
</dbReference>
<dbReference type="NCBIfam" id="TIGR02595">
    <property type="entry name" value="PEP_CTERM"/>
    <property type="match status" value="1"/>
</dbReference>
<evidence type="ECO:0000259" key="2">
    <source>
        <dbReference type="Pfam" id="PF07589"/>
    </source>
</evidence>
<dbReference type="InterPro" id="IPR013424">
    <property type="entry name" value="Ice-binding_C"/>
</dbReference>
<sequence length="363" mass="36706">MRIPHTFLAAGLLACSTLAQAAPSYQVNVVLDTWYYGSIRAINNRGDAVGDIDSHGPLPTLYYDGTAGELVPMRRGSNLWLDLLGHMNNHGVVALTNVDRSGTGPYGYDAQLFDAATQQYTSLSKPMGYGASGASSINDAGVVVGYAEYDGGSGSPVTHATAWVNGVPADLGTLGVRSQATDINTQGTVVGDTGFANGATGAFLYQGGKMVALGTLGGASSWARAVNDSNVVVGGSATAGSALSTAFIYQNGVMADLGAGAGSEALDINAAGAVVGIANHRGFIYTGGKVTMLDQLLDPASGWTVREANAINDLGQIGATVCGGADNACVAAILNPVPEPSGYAMLLAGLGLVGLAARRRSLA</sequence>
<dbReference type="AlphaFoldDB" id="A0A6L6PXN0"/>
<organism evidence="3 4">
    <name type="scientific">Pseudoduganella ginsengisoli</name>
    <dbReference type="NCBI Taxonomy" id="1462440"/>
    <lineage>
        <taxon>Bacteria</taxon>
        <taxon>Pseudomonadati</taxon>
        <taxon>Pseudomonadota</taxon>
        <taxon>Betaproteobacteria</taxon>
        <taxon>Burkholderiales</taxon>
        <taxon>Oxalobacteraceae</taxon>
        <taxon>Telluria group</taxon>
        <taxon>Pseudoduganella</taxon>
    </lineage>
</organism>
<name>A0A6L6PXN0_9BURK</name>
<dbReference type="NCBIfam" id="TIGR02913">
    <property type="entry name" value="HAF_rpt"/>
    <property type="match status" value="3"/>
</dbReference>
<protein>
    <submittedName>
        <fullName evidence="3">PEP-CTERM sorting domain-containing protein</fullName>
    </submittedName>
</protein>
<proteinExistence type="predicted"/>